<reference evidence="6 7" key="1">
    <citation type="journal article" date="2016" name="Mol. Biol. Evol.">
        <title>Comparative Genomics of Early-Diverging Mushroom-Forming Fungi Provides Insights into the Origins of Lignocellulose Decay Capabilities.</title>
        <authorList>
            <person name="Nagy L.G."/>
            <person name="Riley R."/>
            <person name="Tritt A."/>
            <person name="Adam C."/>
            <person name="Daum C."/>
            <person name="Floudas D."/>
            <person name="Sun H."/>
            <person name="Yadav J.S."/>
            <person name="Pangilinan J."/>
            <person name="Larsson K.H."/>
            <person name="Matsuura K."/>
            <person name="Barry K."/>
            <person name="Labutti K."/>
            <person name="Kuo R."/>
            <person name="Ohm R.A."/>
            <person name="Bhattacharya S.S."/>
            <person name="Shirouzu T."/>
            <person name="Yoshinaga Y."/>
            <person name="Martin F.M."/>
            <person name="Grigoriev I.V."/>
            <person name="Hibbett D.S."/>
        </authorList>
    </citation>
    <scope>NUCLEOTIDE SEQUENCE [LARGE SCALE GENOMIC DNA]</scope>
    <source>
        <strain evidence="6 7">HHB9708</strain>
    </source>
</reference>
<evidence type="ECO:0000313" key="7">
    <source>
        <dbReference type="Proteomes" id="UP000076722"/>
    </source>
</evidence>
<keyword evidence="6" id="KW-0418">Kinase</keyword>
<comment type="similarity">
    <text evidence="2 3">Belongs to the glutamine synthetase family.</text>
</comment>
<keyword evidence="6" id="KW-0808">Transferase</keyword>
<feature type="domain" description="GS catalytic" evidence="5">
    <location>
        <begin position="154"/>
        <end position="468"/>
    </location>
</feature>
<sequence length="468" mass="51336">MSIGLRSMNDPNMQEDLASSSQEAKTEPTVPHSNQILKEWQSLSAIDILRILNSVQYVRLTWVDYTNNHSNCVVPINRFLSTIETPSKGSLTMPSALFHLIPNGATPGYSAAGEWRFFPDLSSLRVCGVDGGKYATVMGHFENEAGTDPCPYCPRGILKRIVGMAEAQHDAEFLVGFESEFILLSAIDPPTPINNAKWCYSSAARPGSLELKVMEEIVQALDVSGIVVEYWHSEGTPGQFEVITGPLPPVQAVDTLVLTRETIYNVAAKHGLRATFAPRIFDNALGTASHTHISSSVPNPPTIPTPFTSVESSFLQGLLNHLPSTCIFTLPTPSSYDRMKDGIWSGGTWVSWGRNNRECPIRICKKHSGYNFEVRCVDATANPYLAVAASLSAGMTGVKAGVGLDVKECSVKAACELSDAERKEKNITKRLPMNLEEARDIFIKENRELSALAVKLEEMTLPQLIMKY</sequence>
<dbReference type="Proteomes" id="UP000076722">
    <property type="component" value="Unassembled WGS sequence"/>
</dbReference>
<dbReference type="OrthoDB" id="3364440at2759"/>
<dbReference type="InterPro" id="IPR014746">
    <property type="entry name" value="Gln_synth/guanido_kin_cat_dom"/>
</dbReference>
<proteinExistence type="inferred from homology"/>
<dbReference type="InterPro" id="IPR008146">
    <property type="entry name" value="Gln_synth_cat_dom"/>
</dbReference>
<dbReference type="EMBL" id="KV419398">
    <property type="protein sequence ID" value="KZS96669.1"/>
    <property type="molecule type" value="Genomic_DNA"/>
</dbReference>
<evidence type="ECO:0000256" key="3">
    <source>
        <dbReference type="RuleBase" id="RU000384"/>
    </source>
</evidence>
<protein>
    <submittedName>
        <fullName evidence="6">Glutamine synthetase/guanido kinase</fullName>
    </submittedName>
</protein>
<evidence type="ECO:0000313" key="6">
    <source>
        <dbReference type="EMBL" id="KZS96669.1"/>
    </source>
</evidence>
<dbReference type="SUPFAM" id="SSF55931">
    <property type="entry name" value="Glutamine synthetase/guanido kinase"/>
    <property type="match status" value="1"/>
</dbReference>
<dbReference type="STRING" id="1314777.A0A164Y7Z3"/>
<dbReference type="PANTHER" id="PTHR43785">
    <property type="entry name" value="GAMMA-GLUTAMYLPUTRESCINE SYNTHETASE"/>
    <property type="match status" value="1"/>
</dbReference>
<keyword evidence="7" id="KW-1185">Reference proteome</keyword>
<dbReference type="Pfam" id="PF00120">
    <property type="entry name" value="Gln-synt_C"/>
    <property type="match status" value="1"/>
</dbReference>
<name>A0A164Y7Z3_9AGAM</name>
<evidence type="ECO:0000256" key="2">
    <source>
        <dbReference type="PROSITE-ProRule" id="PRU01331"/>
    </source>
</evidence>
<evidence type="ECO:0000256" key="4">
    <source>
        <dbReference type="SAM" id="MobiDB-lite"/>
    </source>
</evidence>
<dbReference type="SMART" id="SM01230">
    <property type="entry name" value="Gln-synt_C"/>
    <property type="match status" value="1"/>
</dbReference>
<keyword evidence="1" id="KW-0436">Ligase</keyword>
<dbReference type="Gene3D" id="3.30.590.10">
    <property type="entry name" value="Glutamine synthetase/guanido kinase, catalytic domain"/>
    <property type="match status" value="1"/>
</dbReference>
<evidence type="ECO:0000259" key="5">
    <source>
        <dbReference type="PROSITE" id="PS51987"/>
    </source>
</evidence>
<accession>A0A164Y7Z3</accession>
<feature type="compositionally biased region" description="Polar residues" evidence="4">
    <location>
        <begin position="9"/>
        <end position="23"/>
    </location>
</feature>
<gene>
    <name evidence="6" type="ORF">SISNIDRAFT_533401</name>
</gene>
<dbReference type="AlphaFoldDB" id="A0A164Y7Z3"/>
<dbReference type="GO" id="GO:0016301">
    <property type="term" value="F:kinase activity"/>
    <property type="evidence" value="ECO:0007669"/>
    <property type="project" value="UniProtKB-KW"/>
</dbReference>
<dbReference type="PROSITE" id="PS51987">
    <property type="entry name" value="GS_CATALYTIC"/>
    <property type="match status" value="1"/>
</dbReference>
<dbReference type="PANTHER" id="PTHR43785:SF2">
    <property type="entry name" value="TYPE-1 GLUTAMINE SYNTHETASE 1"/>
    <property type="match status" value="1"/>
</dbReference>
<organism evidence="6 7">
    <name type="scientific">Sistotremastrum niveocremeum HHB9708</name>
    <dbReference type="NCBI Taxonomy" id="1314777"/>
    <lineage>
        <taxon>Eukaryota</taxon>
        <taxon>Fungi</taxon>
        <taxon>Dikarya</taxon>
        <taxon>Basidiomycota</taxon>
        <taxon>Agaricomycotina</taxon>
        <taxon>Agaricomycetes</taxon>
        <taxon>Sistotremastrales</taxon>
        <taxon>Sistotremastraceae</taxon>
        <taxon>Sertulicium</taxon>
        <taxon>Sertulicium niveocremeum</taxon>
    </lineage>
</organism>
<feature type="region of interest" description="Disordered" evidence="4">
    <location>
        <begin position="1"/>
        <end position="32"/>
    </location>
</feature>
<dbReference type="GO" id="GO:0004356">
    <property type="term" value="F:glutamine synthetase activity"/>
    <property type="evidence" value="ECO:0007669"/>
    <property type="project" value="InterPro"/>
</dbReference>
<evidence type="ECO:0000256" key="1">
    <source>
        <dbReference type="ARBA" id="ARBA00022598"/>
    </source>
</evidence>